<gene>
    <name evidence="1" type="ORF">ILUMI_07575</name>
</gene>
<name>A0A8K0D3M5_IGNLU</name>
<dbReference type="SUPFAM" id="SSF56784">
    <property type="entry name" value="HAD-like"/>
    <property type="match status" value="1"/>
</dbReference>
<accession>A0A8K0D3M5</accession>
<dbReference type="InterPro" id="IPR036412">
    <property type="entry name" value="HAD-like_sf"/>
</dbReference>
<dbReference type="Gene3D" id="3.40.50.1000">
    <property type="entry name" value="HAD superfamily/HAD-like"/>
    <property type="match status" value="1"/>
</dbReference>
<proteinExistence type="predicted"/>
<reference evidence="1" key="1">
    <citation type="submission" date="2019-08" db="EMBL/GenBank/DDBJ databases">
        <title>The genome of the North American firefly Photinus pyralis.</title>
        <authorList>
            <consortium name="Photinus pyralis genome working group"/>
            <person name="Fallon T.R."/>
            <person name="Sander Lower S.E."/>
            <person name="Weng J.-K."/>
        </authorList>
    </citation>
    <scope>NUCLEOTIDE SEQUENCE</scope>
    <source>
        <strain evidence="1">TRF0915ILg1</strain>
        <tissue evidence="1">Whole body</tissue>
    </source>
</reference>
<dbReference type="EMBL" id="VTPC01003392">
    <property type="protein sequence ID" value="KAF2898599.1"/>
    <property type="molecule type" value="Genomic_DNA"/>
</dbReference>
<evidence type="ECO:0000313" key="2">
    <source>
        <dbReference type="Proteomes" id="UP000801492"/>
    </source>
</evidence>
<dbReference type="Pfam" id="PF13242">
    <property type="entry name" value="Hydrolase_like"/>
    <property type="match status" value="1"/>
</dbReference>
<dbReference type="AlphaFoldDB" id="A0A8K0D3M5"/>
<keyword evidence="2" id="KW-1185">Reference proteome</keyword>
<dbReference type="GO" id="GO:0016791">
    <property type="term" value="F:phosphatase activity"/>
    <property type="evidence" value="ECO:0007669"/>
    <property type="project" value="TreeGrafter"/>
</dbReference>
<dbReference type="GO" id="GO:0005737">
    <property type="term" value="C:cytoplasm"/>
    <property type="evidence" value="ECO:0007669"/>
    <property type="project" value="TreeGrafter"/>
</dbReference>
<dbReference type="Proteomes" id="UP000801492">
    <property type="component" value="Unassembled WGS sequence"/>
</dbReference>
<protein>
    <recommendedName>
        <fullName evidence="3">Phosphoglycolate phosphatase</fullName>
    </recommendedName>
</protein>
<evidence type="ECO:0008006" key="3">
    <source>
        <dbReference type="Google" id="ProtNLM"/>
    </source>
</evidence>
<organism evidence="1 2">
    <name type="scientific">Ignelater luminosus</name>
    <name type="common">Cucubano</name>
    <name type="synonym">Pyrophorus luminosus</name>
    <dbReference type="NCBI Taxonomy" id="2038154"/>
    <lineage>
        <taxon>Eukaryota</taxon>
        <taxon>Metazoa</taxon>
        <taxon>Ecdysozoa</taxon>
        <taxon>Arthropoda</taxon>
        <taxon>Hexapoda</taxon>
        <taxon>Insecta</taxon>
        <taxon>Pterygota</taxon>
        <taxon>Neoptera</taxon>
        <taxon>Endopterygota</taxon>
        <taxon>Coleoptera</taxon>
        <taxon>Polyphaga</taxon>
        <taxon>Elateriformia</taxon>
        <taxon>Elateroidea</taxon>
        <taxon>Elateridae</taxon>
        <taxon>Agrypninae</taxon>
        <taxon>Pyrophorini</taxon>
        <taxon>Ignelater</taxon>
    </lineage>
</organism>
<evidence type="ECO:0000313" key="1">
    <source>
        <dbReference type="EMBL" id="KAF2898599.1"/>
    </source>
</evidence>
<dbReference type="InterPro" id="IPR023214">
    <property type="entry name" value="HAD_sf"/>
</dbReference>
<sequence length="191" mass="21536">MKNEFKEAGFNLAELPDYFGEGRGAIKRLMEGSENIGAIILDVDINLNFAKMYKAALCLKRSDVLFLAGATDEKLLLGPNTFLIGPRYYLKIIEDFTGREPLVFGKPSFHLGKYISKKFNIIDASRTLFVGDSLETDMKFASLCGYQKMFVSTGVTKLDDMLRCKDKQMIPDYYLNSLGDLSQLIKDKLNI</sequence>
<dbReference type="PANTHER" id="PTHR19288">
    <property type="entry name" value="4-NITROPHENYLPHOSPHATASE-RELATED"/>
    <property type="match status" value="1"/>
</dbReference>
<comment type="caution">
    <text evidence="1">The sequence shown here is derived from an EMBL/GenBank/DDBJ whole genome shotgun (WGS) entry which is preliminary data.</text>
</comment>
<dbReference type="OrthoDB" id="413953at2759"/>
<dbReference type="PANTHER" id="PTHR19288:SF4">
    <property type="entry name" value="RE04130P-RELATED"/>
    <property type="match status" value="1"/>
</dbReference>